<dbReference type="EMBL" id="CYUE01000020">
    <property type="protein sequence ID" value="CUK26466.1"/>
    <property type="molecule type" value="Genomic_DNA"/>
</dbReference>
<dbReference type="OrthoDB" id="7875456at2"/>
<feature type="coiled-coil region" evidence="1">
    <location>
        <begin position="90"/>
        <end position="117"/>
    </location>
</feature>
<sequence>MYRAFVLTTGLLALAACDTPREQCEANIDGNIKALKQAIADSEANLARGYGLQTEIEPNFYYGLCVGGDRIETCLKQDLKRKSKPVAIDLDEERRKLASAKARLAQEERARSAALAQCAAQYPET</sequence>
<dbReference type="STRING" id="1715691.TA5113_01103"/>
<keyword evidence="1" id="KW-0175">Coiled coil</keyword>
<keyword evidence="3" id="KW-1185">Reference proteome</keyword>
<dbReference type="PROSITE" id="PS51257">
    <property type="entry name" value="PROKAR_LIPOPROTEIN"/>
    <property type="match status" value="1"/>
</dbReference>
<protein>
    <submittedName>
        <fullName evidence="2">Uncharacterized protein</fullName>
    </submittedName>
</protein>
<gene>
    <name evidence="2" type="ORF">TA5114_02276</name>
</gene>
<evidence type="ECO:0000256" key="1">
    <source>
        <dbReference type="SAM" id="Coils"/>
    </source>
</evidence>
<dbReference type="RefSeq" id="WP_058315352.1">
    <property type="nucleotide sequence ID" value="NZ_CYTO01000009.1"/>
</dbReference>
<proteinExistence type="predicted"/>
<name>A0A0P1ISN0_9RHOB</name>
<dbReference type="AlphaFoldDB" id="A0A0P1ISN0"/>
<evidence type="ECO:0000313" key="2">
    <source>
        <dbReference type="EMBL" id="CUK26466.1"/>
    </source>
</evidence>
<evidence type="ECO:0000313" key="3">
    <source>
        <dbReference type="Proteomes" id="UP000051184"/>
    </source>
</evidence>
<accession>A0A0P1ISN0</accession>
<organism evidence="2 3">
    <name type="scientific">Cognatishimia activa</name>
    <dbReference type="NCBI Taxonomy" id="1715691"/>
    <lineage>
        <taxon>Bacteria</taxon>
        <taxon>Pseudomonadati</taxon>
        <taxon>Pseudomonadota</taxon>
        <taxon>Alphaproteobacteria</taxon>
        <taxon>Rhodobacterales</taxon>
        <taxon>Paracoccaceae</taxon>
        <taxon>Cognatishimia</taxon>
    </lineage>
</organism>
<dbReference type="Proteomes" id="UP000051184">
    <property type="component" value="Unassembled WGS sequence"/>
</dbReference>
<reference evidence="3" key="1">
    <citation type="submission" date="2015-09" db="EMBL/GenBank/DDBJ databases">
        <authorList>
            <person name="Rodrigo-Torres Lidia"/>
            <person name="Arahal R.David."/>
        </authorList>
    </citation>
    <scope>NUCLEOTIDE SEQUENCE [LARGE SCALE GENOMIC DNA]</scope>
    <source>
        <strain evidence="3">CECT 5114</strain>
    </source>
</reference>